<keyword evidence="5" id="KW-0055">Arginine biosynthesis</keyword>
<dbReference type="InterPro" id="IPR004636">
    <property type="entry name" value="AcOrn/SuccOrn_fam"/>
</dbReference>
<keyword evidence="2 5" id="KW-0028">Amino-acid biosynthesis</keyword>
<comment type="caution">
    <text evidence="6">The sequence shown here is derived from an EMBL/GenBank/DDBJ whole genome shotgun (WGS) entry which is preliminary data.</text>
</comment>
<evidence type="ECO:0000313" key="7">
    <source>
        <dbReference type="Proteomes" id="UP000317043"/>
    </source>
</evidence>
<dbReference type="Gene3D" id="3.90.1150.10">
    <property type="entry name" value="Aspartate Aminotransferase, domain 1"/>
    <property type="match status" value="1"/>
</dbReference>
<keyword evidence="3 5" id="KW-0808">Transferase</keyword>
<evidence type="ECO:0000256" key="1">
    <source>
        <dbReference type="ARBA" id="ARBA00022576"/>
    </source>
</evidence>
<dbReference type="CDD" id="cd00610">
    <property type="entry name" value="OAT_like"/>
    <property type="match status" value="1"/>
</dbReference>
<evidence type="ECO:0000313" key="6">
    <source>
        <dbReference type="EMBL" id="TQL74892.1"/>
    </source>
</evidence>
<dbReference type="GO" id="GO:0005737">
    <property type="term" value="C:cytoplasm"/>
    <property type="evidence" value="ECO:0007669"/>
    <property type="project" value="UniProtKB-SubCell"/>
</dbReference>
<evidence type="ECO:0000256" key="5">
    <source>
        <dbReference type="HAMAP-Rule" id="MF_01107"/>
    </source>
</evidence>
<dbReference type="FunCoup" id="A0A543AQP0">
    <property type="interactions" value="438"/>
</dbReference>
<sequence>MNATTSQLQERFAASLMPNYGLPAVALSHGEGATVVDADGKSYLDFIGGIATSVLGHGHPALVAAVGEQAAKLAHSSNLFINEPAVALAEKLLEQLAAPGKVFFANSGTEANECALKLAMKYGKQSGRTRFVAATDGFHGRSLGALSLTGKAAIREPFGPFGPEVTFVPFGDAAALRDAVDDQVTAVFLEPIQGESGVNPPESGYLRSARQICDATGALLVVDEIQSGVGRTGRFFAHQHEDVTPDIITLAKGLAGGLPIGACIGLGAVGDLFGKGDHGSTFGGNPVAAAAGLAVISTIQADGLMNNAAKLGEDLAAGIVALNHPLVSGVRGSGLWLGVVLTEDLAPELNDALTLGGVLANPVRPNVLRLAPPLTITKEDVDLFMARLVSALDAVYPPGGRP</sequence>
<dbReference type="OrthoDB" id="3699548at2"/>
<dbReference type="NCBIfam" id="TIGR00707">
    <property type="entry name" value="argD"/>
    <property type="match status" value="1"/>
</dbReference>
<name>A0A543AQP0_9ACTN</name>
<comment type="similarity">
    <text evidence="5">Belongs to the class-III pyridoxal-phosphate-dependent aminotransferase family. ArgD subfamily.</text>
</comment>
<dbReference type="InterPro" id="IPR049704">
    <property type="entry name" value="Aminotrans_3_PPA_site"/>
</dbReference>
<dbReference type="EC" id="2.6.1.11" evidence="5"/>
<feature type="binding site" evidence="5">
    <location>
        <position position="138"/>
    </location>
    <ligand>
        <name>pyridoxal 5'-phosphate</name>
        <dbReference type="ChEBI" id="CHEBI:597326"/>
    </ligand>
</feature>
<dbReference type="PROSITE" id="PS00600">
    <property type="entry name" value="AA_TRANSFER_CLASS_3"/>
    <property type="match status" value="1"/>
</dbReference>
<proteinExistence type="inferred from homology"/>
<keyword evidence="5" id="KW-0963">Cytoplasm</keyword>
<dbReference type="GO" id="GO:0030170">
    <property type="term" value="F:pyridoxal phosphate binding"/>
    <property type="evidence" value="ECO:0007669"/>
    <property type="project" value="InterPro"/>
</dbReference>
<dbReference type="FunFam" id="3.40.640.10:FF:000004">
    <property type="entry name" value="Acetylornithine aminotransferase"/>
    <property type="match status" value="1"/>
</dbReference>
<comment type="pathway">
    <text evidence="5">Amino-acid biosynthesis; L-arginine biosynthesis; N(2)-acetyl-L-ornithine from L-glutamate: step 4/4.</text>
</comment>
<dbReference type="Proteomes" id="UP000317043">
    <property type="component" value="Unassembled WGS sequence"/>
</dbReference>
<comment type="catalytic activity">
    <reaction evidence="5">
        <text>N(2)-acetyl-L-ornithine + 2-oxoglutarate = N-acetyl-L-glutamate 5-semialdehyde + L-glutamate</text>
        <dbReference type="Rhea" id="RHEA:18049"/>
        <dbReference type="ChEBI" id="CHEBI:16810"/>
        <dbReference type="ChEBI" id="CHEBI:29123"/>
        <dbReference type="ChEBI" id="CHEBI:29985"/>
        <dbReference type="ChEBI" id="CHEBI:57805"/>
        <dbReference type="EC" id="2.6.1.11"/>
    </reaction>
</comment>
<feature type="binding site" evidence="5">
    <location>
        <begin position="108"/>
        <end position="109"/>
    </location>
    <ligand>
        <name>pyridoxal 5'-phosphate</name>
        <dbReference type="ChEBI" id="CHEBI:597326"/>
    </ligand>
</feature>
<feature type="binding site" evidence="5">
    <location>
        <position position="281"/>
    </location>
    <ligand>
        <name>pyridoxal 5'-phosphate</name>
        <dbReference type="ChEBI" id="CHEBI:597326"/>
    </ligand>
</feature>
<keyword evidence="7" id="KW-1185">Reference proteome</keyword>
<gene>
    <name evidence="5" type="primary">argD</name>
    <name evidence="6" type="ORF">FB566_0382</name>
</gene>
<dbReference type="NCBIfam" id="NF002325">
    <property type="entry name" value="PRK01278.1"/>
    <property type="match status" value="1"/>
</dbReference>
<dbReference type="InterPro" id="IPR015421">
    <property type="entry name" value="PyrdxlP-dep_Trfase_major"/>
</dbReference>
<dbReference type="Pfam" id="PF00202">
    <property type="entry name" value="Aminotran_3"/>
    <property type="match status" value="1"/>
</dbReference>
<comment type="miscellaneous">
    <text evidence="5">May also have succinyldiaminopimelate aminotransferase activity, thus carrying out the corresponding step in lysine biosynthesis.</text>
</comment>
<organism evidence="6 7">
    <name type="scientific">Stackebrandtia endophytica</name>
    <dbReference type="NCBI Taxonomy" id="1496996"/>
    <lineage>
        <taxon>Bacteria</taxon>
        <taxon>Bacillati</taxon>
        <taxon>Actinomycetota</taxon>
        <taxon>Actinomycetes</taxon>
        <taxon>Glycomycetales</taxon>
        <taxon>Glycomycetaceae</taxon>
        <taxon>Stackebrandtia</taxon>
    </lineage>
</organism>
<dbReference type="InterPro" id="IPR015422">
    <property type="entry name" value="PyrdxlP-dep_Trfase_small"/>
</dbReference>
<feature type="binding site" evidence="5">
    <location>
        <position position="280"/>
    </location>
    <ligand>
        <name>N(2)-acetyl-L-ornithine</name>
        <dbReference type="ChEBI" id="CHEBI:57805"/>
    </ligand>
</feature>
<evidence type="ECO:0000256" key="2">
    <source>
        <dbReference type="ARBA" id="ARBA00022605"/>
    </source>
</evidence>
<dbReference type="GO" id="GO:0042802">
    <property type="term" value="F:identical protein binding"/>
    <property type="evidence" value="ECO:0007669"/>
    <property type="project" value="TreeGrafter"/>
</dbReference>
<evidence type="ECO:0000256" key="3">
    <source>
        <dbReference type="ARBA" id="ARBA00022679"/>
    </source>
</evidence>
<dbReference type="PIRSF" id="PIRSF000521">
    <property type="entry name" value="Transaminase_4ab_Lys_Orn"/>
    <property type="match status" value="1"/>
</dbReference>
<comment type="subcellular location">
    <subcellularLocation>
        <location evidence="5">Cytoplasm</location>
    </subcellularLocation>
</comment>
<dbReference type="NCBIfam" id="NF002874">
    <property type="entry name" value="PRK03244.1"/>
    <property type="match status" value="1"/>
</dbReference>
<feature type="binding site" evidence="5">
    <location>
        <begin position="223"/>
        <end position="226"/>
    </location>
    <ligand>
        <name>pyridoxal 5'-phosphate</name>
        <dbReference type="ChEBI" id="CHEBI:597326"/>
    </ligand>
</feature>
<comment type="cofactor">
    <cofactor evidence="5">
        <name>pyridoxal 5'-phosphate</name>
        <dbReference type="ChEBI" id="CHEBI:597326"/>
    </cofactor>
    <text evidence="5">Binds 1 pyridoxal phosphate per subunit.</text>
</comment>
<feature type="binding site" evidence="5">
    <location>
        <position position="141"/>
    </location>
    <ligand>
        <name>N(2)-acetyl-L-ornithine</name>
        <dbReference type="ChEBI" id="CHEBI:57805"/>
    </ligand>
</feature>
<dbReference type="InParanoid" id="A0A543AQP0"/>
<feature type="modified residue" description="N6-(pyridoxal phosphate)lysine" evidence="5">
    <location>
        <position position="252"/>
    </location>
</feature>
<protein>
    <recommendedName>
        <fullName evidence="5">Acetylornithine aminotransferase</fullName>
        <shortName evidence="5">ACOAT</shortName>
        <ecNumber evidence="5">2.6.1.11</ecNumber>
    </recommendedName>
</protein>
<dbReference type="Gene3D" id="3.40.640.10">
    <property type="entry name" value="Type I PLP-dependent aspartate aminotransferase-like (Major domain)"/>
    <property type="match status" value="1"/>
</dbReference>
<dbReference type="HAMAP" id="MF_01107">
    <property type="entry name" value="ArgD_aminotrans_3"/>
    <property type="match status" value="1"/>
</dbReference>
<dbReference type="SUPFAM" id="SSF53383">
    <property type="entry name" value="PLP-dependent transferases"/>
    <property type="match status" value="1"/>
</dbReference>
<dbReference type="RefSeq" id="WP_142034340.1">
    <property type="nucleotide sequence ID" value="NZ_JBHTGS010000002.1"/>
</dbReference>
<reference evidence="6 7" key="1">
    <citation type="submission" date="2019-06" db="EMBL/GenBank/DDBJ databases">
        <title>Sequencing the genomes of 1000 actinobacteria strains.</title>
        <authorList>
            <person name="Klenk H.-P."/>
        </authorList>
    </citation>
    <scope>NUCLEOTIDE SEQUENCE [LARGE SCALE GENOMIC DNA]</scope>
    <source>
        <strain evidence="6 7">DSM 45928</strain>
    </source>
</reference>
<dbReference type="InterPro" id="IPR050103">
    <property type="entry name" value="Class-III_PLP-dep_AT"/>
</dbReference>
<comment type="subunit">
    <text evidence="5">Homodimer.</text>
</comment>
<dbReference type="PANTHER" id="PTHR11986:SF79">
    <property type="entry name" value="ACETYLORNITHINE AMINOTRANSFERASE, MITOCHONDRIAL"/>
    <property type="match status" value="1"/>
</dbReference>
<dbReference type="PANTHER" id="PTHR11986">
    <property type="entry name" value="AMINOTRANSFERASE CLASS III"/>
    <property type="match status" value="1"/>
</dbReference>
<keyword evidence="1 5" id="KW-0032">Aminotransferase</keyword>
<dbReference type="GO" id="GO:0006526">
    <property type="term" value="P:L-arginine biosynthetic process"/>
    <property type="evidence" value="ECO:0007669"/>
    <property type="project" value="UniProtKB-UniRule"/>
</dbReference>
<dbReference type="EMBL" id="VFOW01000001">
    <property type="protein sequence ID" value="TQL74892.1"/>
    <property type="molecule type" value="Genomic_DNA"/>
</dbReference>
<accession>A0A543AQP0</accession>
<dbReference type="InterPro" id="IPR005814">
    <property type="entry name" value="Aminotrans_3"/>
</dbReference>
<keyword evidence="4 5" id="KW-0663">Pyridoxal phosphate</keyword>
<dbReference type="AlphaFoldDB" id="A0A543AQP0"/>
<dbReference type="InterPro" id="IPR015424">
    <property type="entry name" value="PyrdxlP-dep_Trfase"/>
</dbReference>
<dbReference type="UniPathway" id="UPA00068">
    <property type="reaction ID" value="UER00109"/>
</dbReference>
<dbReference type="GO" id="GO:0003992">
    <property type="term" value="F:N2-acetyl-L-ornithine:2-oxoglutarate 5-aminotransferase activity"/>
    <property type="evidence" value="ECO:0007669"/>
    <property type="project" value="UniProtKB-UniRule"/>
</dbReference>
<evidence type="ECO:0000256" key="4">
    <source>
        <dbReference type="ARBA" id="ARBA00022898"/>
    </source>
</evidence>